<dbReference type="Proteomes" id="UP000553981">
    <property type="component" value="Unassembled WGS sequence"/>
</dbReference>
<reference evidence="2 3" key="1">
    <citation type="submission" date="2020-04" db="EMBL/GenBank/DDBJ databases">
        <title>Antimicrobial susceptibility and clonality of vaginal-derived multi-drug resistant Mobiluncus isolates in China.</title>
        <authorList>
            <person name="Zhang X."/>
        </authorList>
    </citation>
    <scope>NUCLEOTIDE SEQUENCE [LARGE SCALE GENOMIC DNA]</scope>
    <source>
        <strain evidence="2 3">19</strain>
    </source>
</reference>
<comment type="caution">
    <text evidence="2">The sequence shown here is derived from an EMBL/GenBank/DDBJ whole genome shotgun (WGS) entry which is preliminary data.</text>
</comment>
<proteinExistence type="predicted"/>
<feature type="transmembrane region" description="Helical" evidence="1">
    <location>
        <begin position="6"/>
        <end position="27"/>
    </location>
</feature>
<dbReference type="RefSeq" id="WP_169770706.1">
    <property type="nucleotide sequence ID" value="NZ_JABCUI010000003.1"/>
</dbReference>
<keyword evidence="1" id="KW-1133">Transmembrane helix</keyword>
<evidence type="ECO:0000313" key="3">
    <source>
        <dbReference type="Proteomes" id="UP000553981"/>
    </source>
</evidence>
<keyword evidence="2" id="KW-0966">Cell projection</keyword>
<keyword evidence="1" id="KW-0472">Membrane</keyword>
<evidence type="ECO:0000256" key="1">
    <source>
        <dbReference type="SAM" id="Phobius"/>
    </source>
</evidence>
<keyword evidence="2" id="KW-0969">Cilium</keyword>
<sequence>MPSWLTDLQGIGAILSGIAAIIAAFYARSASKEMKPDHGTSLRDIVNIMDDRIKSLGHRQGELHDDLQSLMTDARDTHARLWKELEKIQR</sequence>
<evidence type="ECO:0000313" key="2">
    <source>
        <dbReference type="EMBL" id="NMW87471.1"/>
    </source>
</evidence>
<keyword evidence="1" id="KW-0812">Transmembrane</keyword>
<name>A0A7Y0UIG4_9ACTO</name>
<keyword evidence="2" id="KW-0282">Flagellum</keyword>
<dbReference type="EMBL" id="JABCUI010000003">
    <property type="protein sequence ID" value="NMW87471.1"/>
    <property type="molecule type" value="Genomic_DNA"/>
</dbReference>
<dbReference type="AlphaFoldDB" id="A0A7Y0UIG4"/>
<accession>A0A7Y0UIG4</accession>
<organism evidence="2 3">
    <name type="scientific">Mobiluncus curtisii</name>
    <dbReference type="NCBI Taxonomy" id="2051"/>
    <lineage>
        <taxon>Bacteria</taxon>
        <taxon>Bacillati</taxon>
        <taxon>Actinomycetota</taxon>
        <taxon>Actinomycetes</taxon>
        <taxon>Actinomycetales</taxon>
        <taxon>Actinomycetaceae</taxon>
        <taxon>Mobiluncus</taxon>
    </lineage>
</organism>
<gene>
    <name evidence="2" type="ORF">HHJ67_06845</name>
</gene>
<protein>
    <submittedName>
        <fullName evidence="2">Flagellar motor protein</fullName>
    </submittedName>
</protein>